<dbReference type="Proteomes" id="UP000037923">
    <property type="component" value="Unassembled WGS sequence"/>
</dbReference>
<gene>
    <name evidence="2" type="ORF">ABB37_09126</name>
</gene>
<dbReference type="GeneID" id="26909409"/>
<sequence>MSYRAQFAVRKRGTSAPGRWSTRILTIDTETATVTISRHNHPSNVLYHSLKVKVAQMWPRFKPTELDDDYESLDAKMTLRIIGAEVLVPIFIEDDDDVASGTPSSSQPTTKKAAAPHGDGAVPNIEKFAFTAGDSSKKSRPLRGDAIDGLYEVWLIRFTSIESYEAAVALLQRLRSEDGGVRNVCGDHVAGDLAAVRRALAVRFATNAAVAKQALIKASSA</sequence>
<dbReference type="OrthoDB" id="258898at2759"/>
<dbReference type="RefSeq" id="XP_015652873.1">
    <property type="nucleotide sequence ID" value="XM_015808420.1"/>
</dbReference>
<keyword evidence="3" id="KW-1185">Reference proteome</keyword>
<name>A0A0N0DRG7_LEPPY</name>
<protein>
    <submittedName>
        <fullName evidence="2">Uncharacterized protein</fullName>
    </submittedName>
</protein>
<evidence type="ECO:0000313" key="3">
    <source>
        <dbReference type="Proteomes" id="UP000037923"/>
    </source>
</evidence>
<evidence type="ECO:0000256" key="1">
    <source>
        <dbReference type="SAM" id="MobiDB-lite"/>
    </source>
</evidence>
<evidence type="ECO:0000313" key="2">
    <source>
        <dbReference type="EMBL" id="KPA74434.1"/>
    </source>
</evidence>
<dbReference type="VEuPathDB" id="TriTrypDB:LpyrH10_29_0410"/>
<dbReference type="OMA" id="YEMWMIR"/>
<dbReference type="AlphaFoldDB" id="A0A0N0DRG7"/>
<organism evidence="2 3">
    <name type="scientific">Leptomonas pyrrhocoris</name>
    <name type="common">Firebug parasite</name>
    <dbReference type="NCBI Taxonomy" id="157538"/>
    <lineage>
        <taxon>Eukaryota</taxon>
        <taxon>Discoba</taxon>
        <taxon>Euglenozoa</taxon>
        <taxon>Kinetoplastea</taxon>
        <taxon>Metakinetoplastina</taxon>
        <taxon>Trypanosomatida</taxon>
        <taxon>Trypanosomatidae</taxon>
        <taxon>Leishmaniinae</taxon>
        <taxon>Leptomonas</taxon>
    </lineage>
</organism>
<reference evidence="2 3" key="1">
    <citation type="submission" date="2015-07" db="EMBL/GenBank/DDBJ databases">
        <title>High-quality genome of monoxenous trypanosomatid Leptomonas pyrrhocoris.</title>
        <authorList>
            <person name="Flegontov P."/>
            <person name="Butenko A."/>
            <person name="Firsov S."/>
            <person name="Vlcek C."/>
            <person name="Logacheva M.D."/>
            <person name="Field M."/>
            <person name="Filatov D."/>
            <person name="Flegontova O."/>
            <person name="Gerasimov E."/>
            <person name="Jackson A.P."/>
            <person name="Kelly S."/>
            <person name="Opperdoes F."/>
            <person name="O'Reilly A."/>
            <person name="Votypka J."/>
            <person name="Yurchenko V."/>
            <person name="Lukes J."/>
        </authorList>
    </citation>
    <scope>NUCLEOTIDE SEQUENCE [LARGE SCALE GENOMIC DNA]</scope>
    <source>
        <strain evidence="2">H10</strain>
    </source>
</reference>
<accession>A0A0N0DRG7</accession>
<dbReference type="EMBL" id="LGTL01000029">
    <property type="protein sequence ID" value="KPA74434.1"/>
    <property type="molecule type" value="Genomic_DNA"/>
</dbReference>
<feature type="compositionally biased region" description="Polar residues" evidence="1">
    <location>
        <begin position="101"/>
        <end position="110"/>
    </location>
</feature>
<feature type="region of interest" description="Disordered" evidence="1">
    <location>
        <begin position="98"/>
        <end position="120"/>
    </location>
</feature>
<proteinExistence type="predicted"/>
<comment type="caution">
    <text evidence="2">The sequence shown here is derived from an EMBL/GenBank/DDBJ whole genome shotgun (WGS) entry which is preliminary data.</text>
</comment>